<keyword evidence="1" id="KW-0812">Transmembrane</keyword>
<protein>
    <recommendedName>
        <fullName evidence="4">TPM domain-containing protein</fullName>
    </recommendedName>
</protein>
<keyword evidence="3" id="KW-1185">Reference proteome</keyword>
<evidence type="ECO:0008006" key="4">
    <source>
        <dbReference type="Google" id="ProtNLM"/>
    </source>
</evidence>
<evidence type="ECO:0000313" key="2">
    <source>
        <dbReference type="EMBL" id="MBB6390742.1"/>
    </source>
</evidence>
<dbReference type="AlphaFoldDB" id="A0A7X0FPI8"/>
<dbReference type="RefSeq" id="WP_184749956.1">
    <property type="nucleotide sequence ID" value="NZ_BAAAJR010000003.1"/>
</dbReference>
<name>A0A7X0FPI8_9MICO</name>
<evidence type="ECO:0000256" key="1">
    <source>
        <dbReference type="SAM" id="Phobius"/>
    </source>
</evidence>
<keyword evidence="1" id="KW-0472">Membrane</keyword>
<accession>A0A7X0FPI8</accession>
<feature type="transmembrane region" description="Helical" evidence="1">
    <location>
        <begin position="147"/>
        <end position="167"/>
    </location>
</feature>
<reference evidence="2 3" key="1">
    <citation type="submission" date="2020-08" db="EMBL/GenBank/DDBJ databases">
        <title>Sequencing the genomes of 1000 actinobacteria strains.</title>
        <authorList>
            <person name="Klenk H.-P."/>
        </authorList>
    </citation>
    <scope>NUCLEOTIDE SEQUENCE [LARGE SCALE GENOMIC DNA]</scope>
    <source>
        <strain evidence="2 3">DSM 12511</strain>
    </source>
</reference>
<evidence type="ECO:0000313" key="3">
    <source>
        <dbReference type="Proteomes" id="UP000537775"/>
    </source>
</evidence>
<dbReference type="EMBL" id="JACHML010000001">
    <property type="protein sequence ID" value="MBB6390742.1"/>
    <property type="molecule type" value="Genomic_DNA"/>
</dbReference>
<organism evidence="2 3">
    <name type="scientific">Microbacterium thalassium</name>
    <dbReference type="NCBI Taxonomy" id="362649"/>
    <lineage>
        <taxon>Bacteria</taxon>
        <taxon>Bacillati</taxon>
        <taxon>Actinomycetota</taxon>
        <taxon>Actinomycetes</taxon>
        <taxon>Micrococcales</taxon>
        <taxon>Microbacteriaceae</taxon>
        <taxon>Microbacterium</taxon>
    </lineage>
</organism>
<keyword evidence="1" id="KW-1133">Transmembrane helix</keyword>
<comment type="caution">
    <text evidence="2">The sequence shown here is derived from an EMBL/GenBank/DDBJ whole genome shotgun (WGS) entry which is preliminary data.</text>
</comment>
<gene>
    <name evidence="2" type="ORF">HD594_001055</name>
</gene>
<dbReference type="Proteomes" id="UP000537775">
    <property type="component" value="Unassembled WGS sequence"/>
</dbReference>
<sequence>MIQVHAAAASPGGYVDDAADALATANVYVSSEVASSAQLRAVLEEHVGDASIGVAVFSDNAALEASNSEILQQLAEQTSYDTIIIAVGDDLSAGSYVLEQGEAPRIANEAETSAGSLEDALVATVDEVVAVSGTGPDLGGGFDAGPLIGVVVAVAVVVAGIATLIAVRRARRRSRAARGVPAEIRPRIASLRELTGAYAAAGSAGNGVALQTSQRIAALATNVEELFVRLARGRDGSQVGIAAVEYGDKLRKLTAALEREYLLDILTHPNLWDDPAERVREVQSALDAVSHEVVENIKQVNARRALHFQVSLDGLMGGRKELQDWQCAFDAAGDEQHPPRS</sequence>
<proteinExistence type="predicted"/>